<dbReference type="AlphaFoldDB" id="A0A518JWN0"/>
<dbReference type="Pfam" id="PF13620">
    <property type="entry name" value="CarboxypepD_reg"/>
    <property type="match status" value="1"/>
</dbReference>
<sequence length="152" mass="15403" precursor="true">MRFNVILILLALLCAGCDSSSTGPATVSVQGTVTLDGAPVEGANVYFINGQFSSSAKTDASGAYVLSEGAIAGPNTVYISKLSIPEGAMVGADGAIDEGQMMAMAGDPALANSKSGPKELLPARYSDPGKTELNLSVPEEGSEAANFELVSK</sequence>
<name>A0A518JWN0_9BACT</name>
<evidence type="ECO:0000256" key="2">
    <source>
        <dbReference type="SAM" id="SignalP"/>
    </source>
</evidence>
<dbReference type="SUPFAM" id="SSF49464">
    <property type="entry name" value="Carboxypeptidase regulatory domain-like"/>
    <property type="match status" value="1"/>
</dbReference>
<organism evidence="3 4">
    <name type="scientific">Rosistilla carotiformis</name>
    <dbReference type="NCBI Taxonomy" id="2528017"/>
    <lineage>
        <taxon>Bacteria</taxon>
        <taxon>Pseudomonadati</taxon>
        <taxon>Planctomycetota</taxon>
        <taxon>Planctomycetia</taxon>
        <taxon>Pirellulales</taxon>
        <taxon>Pirellulaceae</taxon>
        <taxon>Rosistilla</taxon>
    </lineage>
</organism>
<dbReference type="EMBL" id="CP036348">
    <property type="protein sequence ID" value="QDV69936.1"/>
    <property type="molecule type" value="Genomic_DNA"/>
</dbReference>
<protein>
    <recommendedName>
        <fullName evidence="5">Carboxypeptidase regulatory-like domain-containing protein</fullName>
    </recommendedName>
</protein>
<proteinExistence type="predicted"/>
<feature type="signal peptide" evidence="2">
    <location>
        <begin position="1"/>
        <end position="20"/>
    </location>
</feature>
<evidence type="ECO:0008006" key="5">
    <source>
        <dbReference type="Google" id="ProtNLM"/>
    </source>
</evidence>
<feature type="region of interest" description="Disordered" evidence="1">
    <location>
        <begin position="107"/>
        <end position="152"/>
    </location>
</feature>
<reference evidence="3 4" key="1">
    <citation type="submission" date="2019-02" db="EMBL/GenBank/DDBJ databases">
        <title>Deep-cultivation of Planctomycetes and their phenomic and genomic characterization uncovers novel biology.</title>
        <authorList>
            <person name="Wiegand S."/>
            <person name="Jogler M."/>
            <person name="Boedeker C."/>
            <person name="Pinto D."/>
            <person name="Vollmers J."/>
            <person name="Rivas-Marin E."/>
            <person name="Kohn T."/>
            <person name="Peeters S.H."/>
            <person name="Heuer A."/>
            <person name="Rast P."/>
            <person name="Oberbeckmann S."/>
            <person name="Bunk B."/>
            <person name="Jeske O."/>
            <person name="Meyerdierks A."/>
            <person name="Storesund J.E."/>
            <person name="Kallscheuer N."/>
            <person name="Luecker S."/>
            <person name="Lage O.M."/>
            <person name="Pohl T."/>
            <person name="Merkel B.J."/>
            <person name="Hornburger P."/>
            <person name="Mueller R.-W."/>
            <person name="Bruemmer F."/>
            <person name="Labrenz M."/>
            <person name="Spormann A.M."/>
            <person name="Op den Camp H."/>
            <person name="Overmann J."/>
            <person name="Amann R."/>
            <person name="Jetten M.S.M."/>
            <person name="Mascher T."/>
            <person name="Medema M.H."/>
            <person name="Devos D.P."/>
            <person name="Kaster A.-K."/>
            <person name="Ovreas L."/>
            <person name="Rohde M."/>
            <person name="Galperin M.Y."/>
            <person name="Jogler C."/>
        </authorList>
    </citation>
    <scope>NUCLEOTIDE SEQUENCE [LARGE SCALE GENOMIC DNA]</scope>
    <source>
        <strain evidence="3 4">Poly24</strain>
    </source>
</reference>
<keyword evidence="2" id="KW-0732">Signal</keyword>
<accession>A0A518JWN0</accession>
<dbReference type="InterPro" id="IPR008969">
    <property type="entry name" value="CarboxyPept-like_regulatory"/>
</dbReference>
<feature type="chain" id="PRO_5021926609" description="Carboxypeptidase regulatory-like domain-containing protein" evidence="2">
    <location>
        <begin position="21"/>
        <end position="152"/>
    </location>
</feature>
<dbReference type="OrthoDB" id="289014at2"/>
<dbReference type="KEGG" id="rcf:Poly24_36540"/>
<dbReference type="RefSeq" id="WP_145098304.1">
    <property type="nucleotide sequence ID" value="NZ_CP036348.1"/>
</dbReference>
<keyword evidence="4" id="KW-1185">Reference proteome</keyword>
<evidence type="ECO:0000313" key="3">
    <source>
        <dbReference type="EMBL" id="QDV69936.1"/>
    </source>
</evidence>
<evidence type="ECO:0000313" key="4">
    <source>
        <dbReference type="Proteomes" id="UP000315082"/>
    </source>
</evidence>
<gene>
    <name evidence="3" type="ORF">Poly24_36540</name>
</gene>
<dbReference type="Proteomes" id="UP000315082">
    <property type="component" value="Chromosome"/>
</dbReference>
<evidence type="ECO:0000256" key="1">
    <source>
        <dbReference type="SAM" id="MobiDB-lite"/>
    </source>
</evidence>